<name>A0A9W6TCI6_9STRA</name>
<dbReference type="Proteomes" id="UP001165083">
    <property type="component" value="Unassembled WGS sequence"/>
</dbReference>
<comment type="caution">
    <text evidence="2">The sequence shown here is derived from an EMBL/GenBank/DDBJ whole genome shotgun (WGS) entry which is preliminary data.</text>
</comment>
<reference evidence="2" key="1">
    <citation type="submission" date="2023-04" db="EMBL/GenBank/DDBJ databases">
        <title>Phytophthora lilii NBRC 32176.</title>
        <authorList>
            <person name="Ichikawa N."/>
            <person name="Sato H."/>
            <person name="Tonouchi N."/>
        </authorList>
    </citation>
    <scope>NUCLEOTIDE SEQUENCE</scope>
    <source>
        <strain evidence="2">NBRC 32176</strain>
    </source>
</reference>
<accession>A0A9W6TCI6</accession>
<dbReference type="Pfam" id="PF20600">
    <property type="entry name" value="ExoX-like_C"/>
    <property type="match status" value="1"/>
</dbReference>
<evidence type="ECO:0000259" key="1">
    <source>
        <dbReference type="Pfam" id="PF20600"/>
    </source>
</evidence>
<evidence type="ECO:0000313" key="2">
    <source>
        <dbReference type="EMBL" id="GMF09775.1"/>
    </source>
</evidence>
<evidence type="ECO:0000313" key="3">
    <source>
        <dbReference type="Proteomes" id="UP001165083"/>
    </source>
</evidence>
<protein>
    <submittedName>
        <fullName evidence="2">Unnamed protein product</fullName>
    </submittedName>
</protein>
<gene>
    <name evidence="2" type="ORF">Plil01_000065000</name>
</gene>
<organism evidence="2 3">
    <name type="scientific">Phytophthora lilii</name>
    <dbReference type="NCBI Taxonomy" id="2077276"/>
    <lineage>
        <taxon>Eukaryota</taxon>
        <taxon>Sar</taxon>
        <taxon>Stramenopiles</taxon>
        <taxon>Oomycota</taxon>
        <taxon>Peronosporomycetes</taxon>
        <taxon>Peronosporales</taxon>
        <taxon>Peronosporaceae</taxon>
        <taxon>Phytophthora</taxon>
    </lineage>
</organism>
<dbReference type="AlphaFoldDB" id="A0A9W6TCI6"/>
<dbReference type="InterPro" id="IPR046768">
    <property type="entry name" value="ExoX-like_C"/>
</dbReference>
<keyword evidence="3" id="KW-1185">Reference proteome</keyword>
<proteinExistence type="predicted"/>
<dbReference type="EMBL" id="BSXW01000018">
    <property type="protein sequence ID" value="GMF09775.1"/>
    <property type="molecule type" value="Genomic_DNA"/>
</dbReference>
<sequence>MLCPSIANDIQVELMKLTIAKISLLDGCSEQFIVAMTSLLEMVAVPAHTTLFQQEIMEMPYNRWLRLSFRINLFSQKIKLAMYIDTPDNMTNELSFGKYKNTPIEEVFTSDPGYCRWMLNQPSLNISEEIKIFLHQVSNQ</sequence>
<feature type="domain" description="Exodeoxyribonuclease X-like C-terminal" evidence="1">
    <location>
        <begin position="94"/>
        <end position="121"/>
    </location>
</feature>
<dbReference type="OrthoDB" id="421226at2759"/>